<protein>
    <submittedName>
        <fullName evidence="10">MFS transporter</fullName>
    </submittedName>
</protein>
<dbReference type="PANTHER" id="PTHR23513">
    <property type="entry name" value="INTEGRAL MEMBRANE EFFLUX PROTEIN-RELATED"/>
    <property type="match status" value="1"/>
</dbReference>
<proteinExistence type="predicted"/>
<keyword evidence="11" id="KW-1185">Reference proteome</keyword>
<evidence type="ECO:0000256" key="7">
    <source>
        <dbReference type="SAM" id="MobiDB-lite"/>
    </source>
</evidence>
<dbReference type="EMBL" id="JBHTHX010002073">
    <property type="protein sequence ID" value="MFD0889866.1"/>
    <property type="molecule type" value="Genomic_DNA"/>
</dbReference>
<feature type="transmembrane region" description="Helical" evidence="8">
    <location>
        <begin position="74"/>
        <end position="96"/>
    </location>
</feature>
<comment type="subcellular location">
    <subcellularLocation>
        <location evidence="1">Cell membrane</location>
        <topology evidence="1">Multi-pass membrane protein</topology>
    </subcellularLocation>
</comment>
<dbReference type="SUPFAM" id="SSF103473">
    <property type="entry name" value="MFS general substrate transporter"/>
    <property type="match status" value="1"/>
</dbReference>
<accession>A0ABW3E473</accession>
<evidence type="ECO:0000256" key="1">
    <source>
        <dbReference type="ARBA" id="ARBA00004651"/>
    </source>
</evidence>
<evidence type="ECO:0000256" key="8">
    <source>
        <dbReference type="SAM" id="Phobius"/>
    </source>
</evidence>
<dbReference type="Pfam" id="PF05977">
    <property type="entry name" value="MFS_3"/>
    <property type="match status" value="1"/>
</dbReference>
<gene>
    <name evidence="10" type="ORF">ACFQ08_35445</name>
</gene>
<sequence length="182" mass="18806">MGADPGRSPAADGPPGVLAPVDDRLTGRAQEPPRLWSTAFTRVWAGSALSSVSSRTLSVAYPLLALTAGGSPVGAGWVSFALTLPVLLFYLPAGVLTDRVDPRSLMLFTETTRGLSVVSVLLALALGMLSLPHMLAAAFLEGTLWVLYTLAETALLPSLVPEGQIGAALARSETSSHAAVLT</sequence>
<evidence type="ECO:0000256" key="5">
    <source>
        <dbReference type="ARBA" id="ARBA00022989"/>
    </source>
</evidence>
<dbReference type="Gene3D" id="1.20.1250.20">
    <property type="entry name" value="MFS general substrate transporter like domains"/>
    <property type="match status" value="1"/>
</dbReference>
<keyword evidence="2" id="KW-0813">Transport</keyword>
<name>A0ABW3E473_9ACTN</name>
<keyword evidence="5 8" id="KW-1133">Transmembrane helix</keyword>
<keyword evidence="6 8" id="KW-0472">Membrane</keyword>
<evidence type="ECO:0000256" key="6">
    <source>
        <dbReference type="ARBA" id="ARBA00023136"/>
    </source>
</evidence>
<feature type="region of interest" description="Disordered" evidence="7">
    <location>
        <begin position="1"/>
        <end position="24"/>
    </location>
</feature>
<comment type="caution">
    <text evidence="10">The sequence shown here is derived from an EMBL/GenBank/DDBJ whole genome shotgun (WGS) entry which is preliminary data.</text>
</comment>
<dbReference type="PROSITE" id="PS50850">
    <property type="entry name" value="MFS"/>
    <property type="match status" value="1"/>
</dbReference>
<dbReference type="PANTHER" id="PTHR23513:SF6">
    <property type="entry name" value="MAJOR FACILITATOR SUPERFAMILY ASSOCIATED DOMAIN-CONTAINING PROTEIN"/>
    <property type="match status" value="1"/>
</dbReference>
<feature type="transmembrane region" description="Helical" evidence="8">
    <location>
        <begin position="117"/>
        <end position="140"/>
    </location>
</feature>
<keyword evidence="3" id="KW-1003">Cell membrane</keyword>
<organism evidence="10 11">
    <name type="scientific">Streptosporangium algeriense</name>
    <dbReference type="NCBI Taxonomy" id="1682748"/>
    <lineage>
        <taxon>Bacteria</taxon>
        <taxon>Bacillati</taxon>
        <taxon>Actinomycetota</taxon>
        <taxon>Actinomycetes</taxon>
        <taxon>Streptosporangiales</taxon>
        <taxon>Streptosporangiaceae</taxon>
        <taxon>Streptosporangium</taxon>
    </lineage>
</organism>
<evidence type="ECO:0000256" key="4">
    <source>
        <dbReference type="ARBA" id="ARBA00022692"/>
    </source>
</evidence>
<dbReference type="InterPro" id="IPR036259">
    <property type="entry name" value="MFS_trans_sf"/>
</dbReference>
<evidence type="ECO:0000256" key="3">
    <source>
        <dbReference type="ARBA" id="ARBA00022475"/>
    </source>
</evidence>
<evidence type="ECO:0000313" key="11">
    <source>
        <dbReference type="Proteomes" id="UP001597024"/>
    </source>
</evidence>
<evidence type="ECO:0000313" key="10">
    <source>
        <dbReference type="EMBL" id="MFD0889866.1"/>
    </source>
</evidence>
<evidence type="ECO:0000259" key="9">
    <source>
        <dbReference type="PROSITE" id="PS50850"/>
    </source>
</evidence>
<keyword evidence="4 8" id="KW-0812">Transmembrane</keyword>
<dbReference type="InterPro" id="IPR020846">
    <property type="entry name" value="MFS_dom"/>
</dbReference>
<dbReference type="Proteomes" id="UP001597024">
    <property type="component" value="Unassembled WGS sequence"/>
</dbReference>
<evidence type="ECO:0000256" key="2">
    <source>
        <dbReference type="ARBA" id="ARBA00022448"/>
    </source>
</evidence>
<reference evidence="11" key="1">
    <citation type="journal article" date="2019" name="Int. J. Syst. Evol. Microbiol.">
        <title>The Global Catalogue of Microorganisms (GCM) 10K type strain sequencing project: providing services to taxonomists for standard genome sequencing and annotation.</title>
        <authorList>
            <consortium name="The Broad Institute Genomics Platform"/>
            <consortium name="The Broad Institute Genome Sequencing Center for Infectious Disease"/>
            <person name="Wu L."/>
            <person name="Ma J."/>
        </authorList>
    </citation>
    <scope>NUCLEOTIDE SEQUENCE [LARGE SCALE GENOMIC DNA]</scope>
    <source>
        <strain evidence="11">CCUG 62974</strain>
    </source>
</reference>
<dbReference type="InterPro" id="IPR010290">
    <property type="entry name" value="TM_effector"/>
</dbReference>
<feature type="non-terminal residue" evidence="10">
    <location>
        <position position="182"/>
    </location>
</feature>
<feature type="domain" description="Major facilitator superfamily (MFS) profile" evidence="9">
    <location>
        <begin position="39"/>
        <end position="182"/>
    </location>
</feature>